<dbReference type="EMBL" id="JABBJJ010000574">
    <property type="protein sequence ID" value="NMO23296.1"/>
    <property type="molecule type" value="Genomic_DNA"/>
</dbReference>
<dbReference type="AlphaFoldDB" id="A0A848LZL1"/>
<evidence type="ECO:0000313" key="3">
    <source>
        <dbReference type="EMBL" id="NMO23296.1"/>
    </source>
</evidence>
<dbReference type="Gene3D" id="1.10.10.1320">
    <property type="entry name" value="Anti-sigma factor, zinc-finger domain"/>
    <property type="match status" value="1"/>
</dbReference>
<dbReference type="RefSeq" id="WP_211194766.1">
    <property type="nucleotide sequence ID" value="NZ_JABBJJ010000574.1"/>
</dbReference>
<comment type="caution">
    <text evidence="3">The sequence shown here is derived from an EMBL/GenBank/DDBJ whole genome shotgun (WGS) entry which is preliminary data.</text>
</comment>
<organism evidence="3 4">
    <name type="scientific">Pyxidicoccus fallax</name>
    <dbReference type="NCBI Taxonomy" id="394095"/>
    <lineage>
        <taxon>Bacteria</taxon>
        <taxon>Pseudomonadati</taxon>
        <taxon>Myxococcota</taxon>
        <taxon>Myxococcia</taxon>
        <taxon>Myxococcales</taxon>
        <taxon>Cystobacterineae</taxon>
        <taxon>Myxococcaceae</taxon>
        <taxon>Pyxidicoccus</taxon>
    </lineage>
</organism>
<evidence type="ECO:0000256" key="1">
    <source>
        <dbReference type="SAM" id="MobiDB-lite"/>
    </source>
</evidence>
<feature type="domain" description="Putative zinc-finger" evidence="2">
    <location>
        <begin position="10"/>
        <end position="39"/>
    </location>
</feature>
<evidence type="ECO:0000313" key="4">
    <source>
        <dbReference type="Proteomes" id="UP000518300"/>
    </source>
</evidence>
<proteinExistence type="predicted"/>
<gene>
    <name evidence="3" type="ORF">HG543_51810</name>
</gene>
<dbReference type="InterPro" id="IPR027383">
    <property type="entry name" value="Znf_put"/>
</dbReference>
<feature type="non-terminal residue" evidence="3">
    <location>
        <position position="296"/>
    </location>
</feature>
<dbReference type="Pfam" id="PF13490">
    <property type="entry name" value="zf-HC2"/>
    <property type="match status" value="1"/>
</dbReference>
<protein>
    <submittedName>
        <fullName evidence="3">Zf-HC2 domain-containing protein</fullName>
    </submittedName>
</protein>
<reference evidence="3 4" key="1">
    <citation type="submission" date="2020-04" db="EMBL/GenBank/DDBJ databases">
        <title>Draft genome of Pyxidicoccus fallax type strain.</title>
        <authorList>
            <person name="Whitworth D.E."/>
        </authorList>
    </citation>
    <scope>NUCLEOTIDE SEQUENCE [LARGE SCALE GENOMIC DNA]</scope>
    <source>
        <strain evidence="3 4">DSM 14698</strain>
    </source>
</reference>
<keyword evidence="4" id="KW-1185">Reference proteome</keyword>
<sequence length="296" mass="31152">MNPQNLHAHEDRLLDFAYGELPVPEARVVEAHLQGCARCTQALRDIRGVRATMSQLSTEPAPDAGLESLLAYAQQAARRNAAGPTPKPSRWRRWLLPVVGLASVSTFGIFTLQAREPGLLKPNLGQKVQAEARLKEAPAAAPAPAPVLSAESAPKDDAFALKEAPLAQAAPQRAPDWEQSGGGGFDGSLVRSDKAKRELSKGGLERSRGAVSKPYGAAQSAPREKADRDEEALAMGVPVEPESKPSKFMGDSLKLGGMAPAAEAAPESLDETEDGLTAPEEEGAPTQVAPPPPMAV</sequence>
<dbReference type="Proteomes" id="UP000518300">
    <property type="component" value="Unassembled WGS sequence"/>
</dbReference>
<feature type="region of interest" description="Disordered" evidence="1">
    <location>
        <begin position="167"/>
        <end position="296"/>
    </location>
</feature>
<accession>A0A848LZL1</accession>
<name>A0A848LZL1_9BACT</name>
<feature type="compositionally biased region" description="Acidic residues" evidence="1">
    <location>
        <begin position="268"/>
        <end position="283"/>
    </location>
</feature>
<evidence type="ECO:0000259" key="2">
    <source>
        <dbReference type="Pfam" id="PF13490"/>
    </source>
</evidence>
<feature type="compositionally biased region" description="Basic and acidic residues" evidence="1">
    <location>
        <begin position="191"/>
        <end position="208"/>
    </location>
</feature>
<dbReference type="InterPro" id="IPR041916">
    <property type="entry name" value="Anti_sigma_zinc_sf"/>
</dbReference>